<dbReference type="EMBL" id="JABFCZ010000046">
    <property type="protein sequence ID" value="MBD1549606.1"/>
    <property type="molecule type" value="Genomic_DNA"/>
</dbReference>
<feature type="transmembrane region" description="Helical" evidence="1">
    <location>
        <begin position="85"/>
        <end position="105"/>
    </location>
</feature>
<comment type="caution">
    <text evidence="2">The sequence shown here is derived from an EMBL/GenBank/DDBJ whole genome shotgun (WGS) entry which is preliminary data.</text>
</comment>
<reference evidence="2" key="1">
    <citation type="submission" date="2020-05" db="EMBL/GenBank/DDBJ databases">
        <title>Identification of trans-AT polyketide cluster in two marine bacteria, producers of a novel glutaramide-containing polyketide sesbanimide D and analogs.</title>
        <authorList>
            <person name="Kacar D."/>
            <person name="Rodriguez P."/>
            <person name="Canedo L."/>
            <person name="Gonzalez E."/>
            <person name="Galan B."/>
            <person name="De La Calle F."/>
            <person name="Garcia J.L."/>
        </authorList>
    </citation>
    <scope>NUCLEOTIDE SEQUENCE</scope>
    <source>
        <strain evidence="2">PHM038</strain>
    </source>
</reference>
<dbReference type="RefSeq" id="WP_190294298.1">
    <property type="nucleotide sequence ID" value="NZ_JABFCZ010000046.1"/>
</dbReference>
<sequence length="114" mass="12758">MTNGNDTAAAQAVFDNLYAHYLQSIPVYRTDILWSGPVYIALYALVLIGGFWLLSFHLSRTGGANPKLYHLTSFEGHLTERVGKLALFSYFAWGTVIAWAAYFAIKQALYGLIY</sequence>
<keyword evidence="1" id="KW-0812">Transmembrane</keyword>
<organism evidence="2 3">
    <name type="scientific">Roseibium aggregatum</name>
    <dbReference type="NCBI Taxonomy" id="187304"/>
    <lineage>
        <taxon>Bacteria</taxon>
        <taxon>Pseudomonadati</taxon>
        <taxon>Pseudomonadota</taxon>
        <taxon>Alphaproteobacteria</taxon>
        <taxon>Hyphomicrobiales</taxon>
        <taxon>Stappiaceae</taxon>
        <taxon>Roseibium</taxon>
    </lineage>
</organism>
<proteinExistence type="predicted"/>
<keyword evidence="1" id="KW-0472">Membrane</keyword>
<feature type="transmembrane region" description="Helical" evidence="1">
    <location>
        <begin position="38"/>
        <end position="58"/>
    </location>
</feature>
<keyword evidence="1" id="KW-1133">Transmembrane helix</keyword>
<gene>
    <name evidence="2" type="ORF">HK439_25405</name>
</gene>
<evidence type="ECO:0000313" key="2">
    <source>
        <dbReference type="EMBL" id="MBD1549606.1"/>
    </source>
</evidence>
<dbReference type="AlphaFoldDB" id="A0A926S893"/>
<accession>A0A926S893</accession>
<dbReference type="Proteomes" id="UP000598467">
    <property type="component" value="Unassembled WGS sequence"/>
</dbReference>
<evidence type="ECO:0000313" key="3">
    <source>
        <dbReference type="Proteomes" id="UP000598467"/>
    </source>
</evidence>
<name>A0A926S893_9HYPH</name>
<evidence type="ECO:0000256" key="1">
    <source>
        <dbReference type="SAM" id="Phobius"/>
    </source>
</evidence>
<protein>
    <submittedName>
        <fullName evidence="2">Uncharacterized protein</fullName>
    </submittedName>
</protein>